<keyword evidence="2" id="KW-1185">Reference proteome</keyword>
<dbReference type="SUPFAM" id="SSF52047">
    <property type="entry name" value="RNI-like"/>
    <property type="match status" value="1"/>
</dbReference>
<proteinExistence type="predicted"/>
<organism evidence="1 2">
    <name type="scientific">Catonella morbi ATCC 51271</name>
    <dbReference type="NCBI Taxonomy" id="592026"/>
    <lineage>
        <taxon>Bacteria</taxon>
        <taxon>Bacillati</taxon>
        <taxon>Bacillota</taxon>
        <taxon>Clostridia</taxon>
        <taxon>Lachnospirales</taxon>
        <taxon>Lachnospiraceae</taxon>
        <taxon>Catonella</taxon>
    </lineage>
</organism>
<gene>
    <name evidence="1" type="ORF">GCWU0000282_002035</name>
</gene>
<comment type="caution">
    <text evidence="1">The sequence shown here is derived from an EMBL/GenBank/DDBJ whole genome shotgun (WGS) entry which is preliminary data.</text>
</comment>
<dbReference type="EMBL" id="ACIL03000013">
    <property type="protein sequence ID" value="ESL03161.1"/>
    <property type="molecule type" value="Genomic_DNA"/>
</dbReference>
<dbReference type="HOGENOM" id="CLU_530829_0_0_9"/>
<dbReference type="AlphaFoldDB" id="V2Y655"/>
<name>V2Y655_9FIRM</name>
<accession>V2Y655</accession>
<protein>
    <submittedName>
        <fullName evidence="1">Uncharacterized protein</fullName>
    </submittedName>
</protein>
<dbReference type="Proteomes" id="UP000018227">
    <property type="component" value="Unassembled WGS sequence"/>
</dbReference>
<dbReference type="eggNOG" id="ENOG502Z9IN">
    <property type="taxonomic scope" value="Bacteria"/>
</dbReference>
<evidence type="ECO:0000313" key="1">
    <source>
        <dbReference type="EMBL" id="ESL03161.1"/>
    </source>
</evidence>
<dbReference type="STRING" id="592026.GCWU0000282_002035"/>
<reference evidence="1 2" key="1">
    <citation type="submission" date="2013-06" db="EMBL/GenBank/DDBJ databases">
        <authorList>
            <person name="Weinstock G."/>
            <person name="Sodergren E."/>
            <person name="Clifton S."/>
            <person name="Fulton L."/>
            <person name="Fulton B."/>
            <person name="Courtney L."/>
            <person name="Fronick C."/>
            <person name="Harrison M."/>
            <person name="Strong C."/>
            <person name="Farmer C."/>
            <person name="Delahaunty K."/>
            <person name="Markovic C."/>
            <person name="Hall O."/>
            <person name="Minx P."/>
            <person name="Tomlinson C."/>
            <person name="Mitreva M."/>
            <person name="Nelson J."/>
            <person name="Hou S."/>
            <person name="Wollam A."/>
            <person name="Pepin K.H."/>
            <person name="Johnson M."/>
            <person name="Bhonagiri V."/>
            <person name="Nash W.E."/>
            <person name="Warren W."/>
            <person name="Chinwalla A."/>
            <person name="Mardis E.R."/>
            <person name="Wilson R.K."/>
        </authorList>
    </citation>
    <scope>NUCLEOTIDE SEQUENCE [LARGE SCALE GENOMIC DNA]</scope>
    <source>
        <strain evidence="1 2">ATCC 51271</strain>
    </source>
</reference>
<dbReference type="RefSeq" id="WP_023354903.1">
    <property type="nucleotide sequence ID" value="NZ_KI535368.1"/>
</dbReference>
<sequence>MMQAKAGDVYCVYNRYLKKYTACQITKIEEDGGKLKAVILSLDWTGEQPLKEEKLSSIKPLYKDFMYWNKDLHLHNVDVTVPANYIFIGNVTSLTDESTNSYTMGWGNGYEVYRQLKWQEIPKEQRDAFKAADKSKEKVIFAGEESSVSRHNLNDEWRPFEDTMELKVFPCLSDLTLKKWHENLYEYLRTSPFLATLLLNNHKQTKPDFSDTHLHKLSIDMTGVKELVLNDDLEELILLGEVMEGCKIQTKENGTNLRLQASKPLPKLCGLKDLGKLHFTDIEELDLGEILGEYPNLRELRLWGKPGNLVNFDKLSEFNKLEVFTTMDLFGFTAEDIPKPESLPELRMFWMTSLPEDAAKITKKLYKKRKEEGLDLWITKPRKPEWLAQNLDNPFRSWDGQENISAANAKKAAALYRKTRAEVVKLIESSSAEITKNVEALVRAYTEGFNKMDKGKYFIETVEREDIYTALSEILDLIPDELGVDKNRMIDIFDEVKDF</sequence>
<evidence type="ECO:0000313" key="2">
    <source>
        <dbReference type="Proteomes" id="UP000018227"/>
    </source>
</evidence>